<evidence type="ECO:0000313" key="3">
    <source>
        <dbReference type="EMBL" id="ABC77977.1"/>
    </source>
</evidence>
<dbReference type="eggNOG" id="COG4119">
    <property type="taxonomic scope" value="Bacteria"/>
</dbReference>
<dbReference type="InterPro" id="IPR051325">
    <property type="entry name" value="Nudix_hydrolase_domain"/>
</dbReference>
<dbReference type="EMBL" id="CP000252">
    <property type="protein sequence ID" value="ABC77977.1"/>
    <property type="molecule type" value="Genomic_DNA"/>
</dbReference>
<dbReference type="InterPro" id="IPR020084">
    <property type="entry name" value="NUDIX_hydrolase_CS"/>
</dbReference>
<dbReference type="AlphaFoldDB" id="Q2LV67"/>
<dbReference type="Pfam" id="PF00293">
    <property type="entry name" value="NUDIX"/>
    <property type="match status" value="1"/>
</dbReference>
<sequence>MKNNRRSAGLILYRYRDLKLEVLLVHPGGPYWAGRDEGTWSIPKGEYSNEEDPLAAAKREFKEETGFDAEGNFLVLTPRKQPSGKLVSAWAFEGDCDVNALKSNTFTMEWPPHSGKLSEFPEVDRAEWFPVSVAEKKLLKGQTGFIDELCERLEREGEI</sequence>
<proteinExistence type="predicted"/>
<dbReference type="GO" id="GO:0006754">
    <property type="term" value="P:ATP biosynthetic process"/>
    <property type="evidence" value="ECO:0007669"/>
    <property type="project" value="TreeGrafter"/>
</dbReference>
<dbReference type="PANTHER" id="PTHR21340">
    <property type="entry name" value="DIADENOSINE 5,5-P1,P4-TETRAPHOSPHATE PYROPHOSPHOHYDROLASE MUTT"/>
    <property type="match status" value="1"/>
</dbReference>
<dbReference type="PANTHER" id="PTHR21340:SF7">
    <property type="entry name" value="NUDIX HYDROLASE DOMAIN-CONTAINING PROTEIN"/>
    <property type="match status" value="1"/>
</dbReference>
<evidence type="ECO:0000259" key="2">
    <source>
        <dbReference type="PROSITE" id="PS51462"/>
    </source>
</evidence>
<dbReference type="GO" id="GO:0006167">
    <property type="term" value="P:AMP biosynthetic process"/>
    <property type="evidence" value="ECO:0007669"/>
    <property type="project" value="TreeGrafter"/>
</dbReference>
<keyword evidence="4" id="KW-1185">Reference proteome</keyword>
<accession>Q2LV67</accession>
<dbReference type="InterPro" id="IPR000086">
    <property type="entry name" value="NUDIX_hydrolase_dom"/>
</dbReference>
<dbReference type="GO" id="GO:0004081">
    <property type="term" value="F:bis(5'-nucleosyl)-tetraphosphatase (asymmetrical) activity"/>
    <property type="evidence" value="ECO:0007669"/>
    <property type="project" value="TreeGrafter"/>
</dbReference>
<keyword evidence="1" id="KW-0378">Hydrolase</keyword>
<dbReference type="KEGG" id="sat:SYN_00684"/>
<organism evidence="3 4">
    <name type="scientific">Syntrophus aciditrophicus (strain SB)</name>
    <dbReference type="NCBI Taxonomy" id="56780"/>
    <lineage>
        <taxon>Bacteria</taxon>
        <taxon>Pseudomonadati</taxon>
        <taxon>Thermodesulfobacteriota</taxon>
        <taxon>Syntrophia</taxon>
        <taxon>Syntrophales</taxon>
        <taxon>Syntrophaceae</taxon>
        <taxon>Syntrophus</taxon>
    </lineage>
</organism>
<dbReference type="RefSeq" id="WP_011417998.1">
    <property type="nucleotide sequence ID" value="NC_007759.1"/>
</dbReference>
<dbReference type="SUPFAM" id="SSF55811">
    <property type="entry name" value="Nudix"/>
    <property type="match status" value="1"/>
</dbReference>
<protein>
    <submittedName>
        <fullName evidence="3">Phosphohydrolase</fullName>
    </submittedName>
</protein>
<dbReference type="InterPro" id="IPR015797">
    <property type="entry name" value="NUDIX_hydrolase-like_dom_sf"/>
</dbReference>
<dbReference type="HOGENOM" id="CLU_118065_0_0_7"/>
<evidence type="ECO:0000313" key="4">
    <source>
        <dbReference type="Proteomes" id="UP000001933"/>
    </source>
</evidence>
<evidence type="ECO:0000256" key="1">
    <source>
        <dbReference type="ARBA" id="ARBA00022801"/>
    </source>
</evidence>
<dbReference type="CDD" id="cd04662">
    <property type="entry name" value="NUDIX_Hydrolase"/>
    <property type="match status" value="1"/>
</dbReference>
<dbReference type="OrthoDB" id="954553at2"/>
<name>Q2LV67_SYNAS</name>
<reference evidence="3 4" key="1">
    <citation type="journal article" date="2007" name="Proc. Natl. Acad. Sci. U.S.A.">
        <title>The genome of Syntrophus aciditrophicus: life at the thermodynamic limit of microbial growth.</title>
        <authorList>
            <person name="McInerney M.J."/>
            <person name="Rohlin L."/>
            <person name="Mouttaki H."/>
            <person name="Kim U."/>
            <person name="Krupp R.S."/>
            <person name="Rios-Hernandez L."/>
            <person name="Sieber J."/>
            <person name="Struchtemeyer C.G."/>
            <person name="Bhattacharyya A."/>
            <person name="Campbell J.W."/>
            <person name="Gunsalus R.P."/>
        </authorList>
    </citation>
    <scope>NUCLEOTIDE SEQUENCE [LARGE SCALE GENOMIC DNA]</scope>
    <source>
        <strain evidence="3 4">SB</strain>
    </source>
</reference>
<dbReference type="PROSITE" id="PS00893">
    <property type="entry name" value="NUDIX_BOX"/>
    <property type="match status" value="1"/>
</dbReference>
<feature type="domain" description="Nudix hydrolase" evidence="2">
    <location>
        <begin position="3"/>
        <end position="152"/>
    </location>
</feature>
<dbReference type="STRING" id="56780.SYN_00684"/>
<dbReference type="Proteomes" id="UP000001933">
    <property type="component" value="Chromosome"/>
</dbReference>
<dbReference type="PROSITE" id="PS51462">
    <property type="entry name" value="NUDIX"/>
    <property type="match status" value="1"/>
</dbReference>
<dbReference type="Gene3D" id="3.90.79.10">
    <property type="entry name" value="Nucleoside Triphosphate Pyrophosphohydrolase"/>
    <property type="match status" value="1"/>
</dbReference>
<gene>
    <name evidence="3" type="ORF">SYN_00684</name>
</gene>
<dbReference type="InParanoid" id="Q2LV67"/>